<dbReference type="InterPro" id="IPR007119">
    <property type="entry name" value="Phage_tail_spike_N"/>
</dbReference>
<dbReference type="EMBL" id="BARS01027362">
    <property type="protein sequence ID" value="GAG11103.1"/>
    <property type="molecule type" value="Genomic_DNA"/>
</dbReference>
<comment type="caution">
    <text evidence="2">The sequence shown here is derived from an EMBL/GenBank/DDBJ whole genome shotgun (WGS) entry which is preliminary data.</text>
</comment>
<accession>X0VF65</accession>
<dbReference type="InterPro" id="IPR010572">
    <property type="entry name" value="Tail_dom"/>
</dbReference>
<dbReference type="Pfam" id="PF06605">
    <property type="entry name" value="Prophage_tail"/>
    <property type="match status" value="1"/>
</dbReference>
<proteinExistence type="predicted"/>
<dbReference type="AlphaFoldDB" id="X0VF65"/>
<organism evidence="2">
    <name type="scientific">marine sediment metagenome</name>
    <dbReference type="NCBI Taxonomy" id="412755"/>
    <lineage>
        <taxon>unclassified sequences</taxon>
        <taxon>metagenomes</taxon>
        <taxon>ecological metagenomes</taxon>
    </lineage>
</organism>
<dbReference type="NCBIfam" id="TIGR01665">
    <property type="entry name" value="put_anti_recept"/>
    <property type="match status" value="1"/>
</dbReference>
<name>X0VF65_9ZZZZ</name>
<feature type="domain" description="Tail spike" evidence="1">
    <location>
        <begin position="2"/>
        <end position="229"/>
    </location>
</feature>
<sequence>GIKKTEDPGRLITRVYPLGFGEGINQLGIKGIAAFTSGSVEFTEGETVTGASSNETGVVTSYNLEDGAWGDDDGVGALFLANLSGEFTDGEDLNGSTGGNNMATYGIRATGYIDADTQGTYGVISAPFVDRRYESAETLYHAAWTVLQENKTPRMTYAVEAAHIYQLTENSIDDFAIGGLVRVDDSDLGITVETRVKAITKSDLVGDPGNIGIALANKLTDIEGFQANFAYRQHINDVYAQGATNLDSHDYEDNCDSSYPALIRFY</sequence>
<feature type="non-terminal residue" evidence="2">
    <location>
        <position position="1"/>
    </location>
</feature>
<reference evidence="2" key="1">
    <citation type="journal article" date="2014" name="Front. Microbiol.">
        <title>High frequency of phylogenetically diverse reductive dehalogenase-homologous genes in deep subseafloor sedimentary metagenomes.</title>
        <authorList>
            <person name="Kawai M."/>
            <person name="Futagami T."/>
            <person name="Toyoda A."/>
            <person name="Takaki Y."/>
            <person name="Nishi S."/>
            <person name="Hori S."/>
            <person name="Arai W."/>
            <person name="Tsubouchi T."/>
            <person name="Morono Y."/>
            <person name="Uchiyama I."/>
            <person name="Ito T."/>
            <person name="Fujiyama A."/>
            <person name="Inagaki F."/>
            <person name="Takami H."/>
        </authorList>
    </citation>
    <scope>NUCLEOTIDE SEQUENCE</scope>
    <source>
        <strain evidence="2">Expedition CK06-06</strain>
    </source>
</reference>
<gene>
    <name evidence="2" type="ORF">S01H1_42990</name>
</gene>
<protein>
    <recommendedName>
        <fullName evidence="1">Tail spike domain-containing protein</fullName>
    </recommendedName>
</protein>
<evidence type="ECO:0000259" key="1">
    <source>
        <dbReference type="Pfam" id="PF06605"/>
    </source>
</evidence>
<feature type="non-terminal residue" evidence="2">
    <location>
        <position position="266"/>
    </location>
</feature>
<evidence type="ECO:0000313" key="2">
    <source>
        <dbReference type="EMBL" id="GAG11103.1"/>
    </source>
</evidence>